<organism evidence="2 3">
    <name type="scientific">Austropuccinia psidii MF-1</name>
    <dbReference type="NCBI Taxonomy" id="1389203"/>
    <lineage>
        <taxon>Eukaryota</taxon>
        <taxon>Fungi</taxon>
        <taxon>Dikarya</taxon>
        <taxon>Basidiomycota</taxon>
        <taxon>Pucciniomycotina</taxon>
        <taxon>Pucciniomycetes</taxon>
        <taxon>Pucciniales</taxon>
        <taxon>Sphaerophragmiaceae</taxon>
        <taxon>Austropuccinia</taxon>
    </lineage>
</organism>
<dbReference type="Proteomes" id="UP000765509">
    <property type="component" value="Unassembled WGS sequence"/>
</dbReference>
<feature type="region of interest" description="Disordered" evidence="1">
    <location>
        <begin position="250"/>
        <end position="287"/>
    </location>
</feature>
<dbReference type="EMBL" id="AVOT02064103">
    <property type="protein sequence ID" value="MBW0556592.1"/>
    <property type="molecule type" value="Genomic_DNA"/>
</dbReference>
<keyword evidence="3" id="KW-1185">Reference proteome</keyword>
<feature type="compositionally biased region" description="Polar residues" evidence="1">
    <location>
        <begin position="251"/>
        <end position="275"/>
    </location>
</feature>
<evidence type="ECO:0000313" key="3">
    <source>
        <dbReference type="Proteomes" id="UP000765509"/>
    </source>
</evidence>
<comment type="caution">
    <text evidence="2">The sequence shown here is derived from an EMBL/GenBank/DDBJ whole genome shotgun (WGS) entry which is preliminary data.</text>
</comment>
<dbReference type="Gene3D" id="2.60.120.260">
    <property type="entry name" value="Galactose-binding domain-like"/>
    <property type="match status" value="1"/>
</dbReference>
<dbReference type="AlphaFoldDB" id="A0A9Q3J709"/>
<feature type="compositionally biased region" description="Polar residues" evidence="1">
    <location>
        <begin position="136"/>
        <end position="148"/>
    </location>
</feature>
<evidence type="ECO:0000313" key="2">
    <source>
        <dbReference type="EMBL" id="MBW0556592.1"/>
    </source>
</evidence>
<proteinExistence type="predicted"/>
<protein>
    <submittedName>
        <fullName evidence="2">Uncharacterized protein</fullName>
    </submittedName>
</protein>
<feature type="region of interest" description="Disordered" evidence="1">
    <location>
        <begin position="126"/>
        <end position="165"/>
    </location>
</feature>
<dbReference type="OrthoDB" id="5419483at2759"/>
<name>A0A9Q3J709_9BASI</name>
<accession>A0A9Q3J709</accession>
<reference evidence="2" key="1">
    <citation type="submission" date="2021-03" db="EMBL/GenBank/DDBJ databases">
        <title>Draft genome sequence of rust myrtle Austropuccinia psidii MF-1, a brazilian biotype.</title>
        <authorList>
            <person name="Quecine M.C."/>
            <person name="Pachon D.M.R."/>
            <person name="Bonatelli M.L."/>
            <person name="Correr F.H."/>
            <person name="Franceschini L.M."/>
            <person name="Leite T.F."/>
            <person name="Margarido G.R.A."/>
            <person name="Almeida C.A."/>
            <person name="Ferrarezi J.A."/>
            <person name="Labate C.A."/>
        </authorList>
    </citation>
    <scope>NUCLEOTIDE SEQUENCE</scope>
    <source>
        <strain evidence="2">MF-1</strain>
    </source>
</reference>
<evidence type="ECO:0000256" key="1">
    <source>
        <dbReference type="SAM" id="MobiDB-lite"/>
    </source>
</evidence>
<sequence>METIRVIDVPALAPLILVVASSYTNCSINLSTPFLNQPHLALIDAGITDEPNIGPNEGTLCWVGEEEAWTWETTFQIGAHPHWIGIDRAGNQTMLPPLSFMSIITETGTRSKKSQKKTLKLTSNLNDQVSHHSDNIDSFNQPSNNSYSKSHDQDHHLTISNPSHNHQSINFIHQSRIDSPQLSCKTSNRAINKKQSANNSDKENHPGLAITFGKSVTNLPSSVSPVPHHHFQPPSETLLVSDDDSFFNPLPNKTQQTHGTENEITYKTSKIAQDQPNKESSNKTTPASSSHFFLCQVCFFNSKK</sequence>
<gene>
    <name evidence="2" type="ORF">O181_096307</name>
</gene>